<gene>
    <name evidence="2" type="ORF">OLEA9_A107072</name>
</gene>
<dbReference type="EMBL" id="CACTIH010004353">
    <property type="protein sequence ID" value="CAA2990660.1"/>
    <property type="molecule type" value="Genomic_DNA"/>
</dbReference>
<keyword evidence="3" id="KW-1185">Reference proteome</keyword>
<dbReference type="Proteomes" id="UP000594638">
    <property type="component" value="Unassembled WGS sequence"/>
</dbReference>
<dbReference type="AlphaFoldDB" id="A0A8S0SG42"/>
<evidence type="ECO:0000313" key="3">
    <source>
        <dbReference type="Proteomes" id="UP000594638"/>
    </source>
</evidence>
<organism evidence="2 3">
    <name type="scientific">Olea europaea subsp. europaea</name>
    <dbReference type="NCBI Taxonomy" id="158383"/>
    <lineage>
        <taxon>Eukaryota</taxon>
        <taxon>Viridiplantae</taxon>
        <taxon>Streptophyta</taxon>
        <taxon>Embryophyta</taxon>
        <taxon>Tracheophyta</taxon>
        <taxon>Spermatophyta</taxon>
        <taxon>Magnoliopsida</taxon>
        <taxon>eudicotyledons</taxon>
        <taxon>Gunneridae</taxon>
        <taxon>Pentapetalae</taxon>
        <taxon>asterids</taxon>
        <taxon>lamiids</taxon>
        <taxon>Lamiales</taxon>
        <taxon>Oleaceae</taxon>
        <taxon>Oleeae</taxon>
        <taxon>Olea</taxon>
    </lineage>
</organism>
<dbReference type="Gramene" id="OE9A107072T1">
    <property type="protein sequence ID" value="OE9A107072C1"/>
    <property type="gene ID" value="OE9A107072"/>
</dbReference>
<dbReference type="OrthoDB" id="205662at2759"/>
<feature type="region of interest" description="Disordered" evidence="1">
    <location>
        <begin position="1"/>
        <end position="39"/>
    </location>
</feature>
<reference evidence="2 3" key="1">
    <citation type="submission" date="2019-12" db="EMBL/GenBank/DDBJ databases">
        <authorList>
            <person name="Alioto T."/>
            <person name="Alioto T."/>
            <person name="Gomez Garrido J."/>
        </authorList>
    </citation>
    <scope>NUCLEOTIDE SEQUENCE [LARGE SCALE GENOMIC DNA]</scope>
</reference>
<proteinExistence type="predicted"/>
<evidence type="ECO:0000313" key="2">
    <source>
        <dbReference type="EMBL" id="CAA2990660.1"/>
    </source>
</evidence>
<comment type="caution">
    <text evidence="2">The sequence shown here is derived from an EMBL/GenBank/DDBJ whole genome shotgun (WGS) entry which is preliminary data.</text>
</comment>
<accession>A0A8S0SG42</accession>
<protein>
    <submittedName>
        <fullName evidence="2">Uncharacterized protein</fullName>
    </submittedName>
</protein>
<evidence type="ECO:0000256" key="1">
    <source>
        <dbReference type="SAM" id="MobiDB-lite"/>
    </source>
</evidence>
<name>A0A8S0SG42_OLEEU</name>
<feature type="region of interest" description="Disordered" evidence="1">
    <location>
        <begin position="82"/>
        <end position="107"/>
    </location>
</feature>
<sequence length="107" mass="11830">MVRRGLCNMDVGRRVSKRSSEESAGSAELGDRNGSSGAVAGRVDVWGMELELGSIRAEEELQTRLDFERLLKDFGNRWLEATGEEQARQTGRKAEKTTLRSVATTVD</sequence>